<name>A0A2X2JLS0_SPHMU</name>
<accession>A0A2X2JLS0</accession>
<organism evidence="2 3">
    <name type="scientific">Sphingobacterium multivorum</name>
    <dbReference type="NCBI Taxonomy" id="28454"/>
    <lineage>
        <taxon>Bacteria</taxon>
        <taxon>Pseudomonadati</taxon>
        <taxon>Bacteroidota</taxon>
        <taxon>Sphingobacteriia</taxon>
        <taxon>Sphingobacteriales</taxon>
        <taxon>Sphingobacteriaceae</taxon>
        <taxon>Sphingobacterium</taxon>
    </lineage>
</organism>
<feature type="transmembrane region" description="Helical" evidence="1">
    <location>
        <begin position="14"/>
        <end position="34"/>
    </location>
</feature>
<evidence type="ECO:0000313" key="2">
    <source>
        <dbReference type="EMBL" id="SPZ94724.1"/>
    </source>
</evidence>
<keyword evidence="1" id="KW-0472">Membrane</keyword>
<dbReference type="Proteomes" id="UP000251241">
    <property type="component" value="Unassembled WGS sequence"/>
</dbReference>
<feature type="transmembrane region" description="Helical" evidence="1">
    <location>
        <begin position="46"/>
        <end position="72"/>
    </location>
</feature>
<protein>
    <submittedName>
        <fullName evidence="2">Efflux pump membrane transporter BepE</fullName>
    </submittedName>
</protein>
<dbReference type="SUPFAM" id="SSF82866">
    <property type="entry name" value="Multidrug efflux transporter AcrB transmembrane domain"/>
    <property type="match status" value="1"/>
</dbReference>
<dbReference type="GO" id="GO:0042910">
    <property type="term" value="F:xenobiotic transmembrane transporter activity"/>
    <property type="evidence" value="ECO:0007669"/>
    <property type="project" value="TreeGrafter"/>
</dbReference>
<dbReference type="PRINTS" id="PR00702">
    <property type="entry name" value="ACRIFLAVINRP"/>
</dbReference>
<keyword evidence="1" id="KW-1133">Transmembrane helix</keyword>
<dbReference type="PANTHER" id="PTHR32063:SF28">
    <property type="entry name" value="BLR2861 PROTEIN"/>
    <property type="match status" value="1"/>
</dbReference>
<dbReference type="GO" id="GO:0005886">
    <property type="term" value="C:plasma membrane"/>
    <property type="evidence" value="ECO:0007669"/>
    <property type="project" value="TreeGrafter"/>
</dbReference>
<dbReference type="EMBL" id="UAUU01000011">
    <property type="protein sequence ID" value="SPZ94724.1"/>
    <property type="molecule type" value="Genomic_DNA"/>
</dbReference>
<dbReference type="Pfam" id="PF00873">
    <property type="entry name" value="ACR_tran"/>
    <property type="match status" value="1"/>
</dbReference>
<reference evidence="2 3" key="1">
    <citation type="submission" date="2018-06" db="EMBL/GenBank/DDBJ databases">
        <authorList>
            <consortium name="Pathogen Informatics"/>
            <person name="Doyle S."/>
        </authorList>
    </citation>
    <scope>NUCLEOTIDE SEQUENCE [LARGE SCALE GENOMIC DNA]</scope>
    <source>
        <strain evidence="2 3">NCTC11343</strain>
    </source>
</reference>
<sequence>MSPIEAALKGSKEIFFAVISISITLAAVFLPVIFLQGFVGRLFREFGVVIASAVLVSAFVSLTLTPMLNAYLIKGGGHKKTKFYDWTEPMFVKMNKGYAKALENL</sequence>
<evidence type="ECO:0000256" key="1">
    <source>
        <dbReference type="SAM" id="Phobius"/>
    </source>
</evidence>
<gene>
    <name evidence="2" type="primary">bepE_5</name>
    <name evidence="2" type="ORF">NCTC11343_05529</name>
</gene>
<dbReference type="Gene3D" id="1.20.1640.10">
    <property type="entry name" value="Multidrug efflux transporter AcrB transmembrane domain"/>
    <property type="match status" value="2"/>
</dbReference>
<keyword evidence="1" id="KW-0812">Transmembrane</keyword>
<dbReference type="InterPro" id="IPR001036">
    <property type="entry name" value="Acrflvin-R"/>
</dbReference>
<proteinExistence type="predicted"/>
<dbReference type="AlphaFoldDB" id="A0A2X2JLS0"/>
<dbReference type="PANTHER" id="PTHR32063">
    <property type="match status" value="1"/>
</dbReference>
<evidence type="ECO:0000313" key="3">
    <source>
        <dbReference type="Proteomes" id="UP000251241"/>
    </source>
</evidence>